<dbReference type="AlphaFoldDB" id="A0A8S4QJ59"/>
<protein>
    <submittedName>
        <fullName evidence="1">Jg26351 protein</fullName>
    </submittedName>
</protein>
<organism evidence="1 2">
    <name type="scientific">Pararge aegeria aegeria</name>
    <dbReference type="NCBI Taxonomy" id="348720"/>
    <lineage>
        <taxon>Eukaryota</taxon>
        <taxon>Metazoa</taxon>
        <taxon>Ecdysozoa</taxon>
        <taxon>Arthropoda</taxon>
        <taxon>Hexapoda</taxon>
        <taxon>Insecta</taxon>
        <taxon>Pterygota</taxon>
        <taxon>Neoptera</taxon>
        <taxon>Endopterygota</taxon>
        <taxon>Lepidoptera</taxon>
        <taxon>Glossata</taxon>
        <taxon>Ditrysia</taxon>
        <taxon>Papilionoidea</taxon>
        <taxon>Nymphalidae</taxon>
        <taxon>Satyrinae</taxon>
        <taxon>Satyrini</taxon>
        <taxon>Parargina</taxon>
        <taxon>Pararge</taxon>
    </lineage>
</organism>
<keyword evidence="2" id="KW-1185">Reference proteome</keyword>
<evidence type="ECO:0000313" key="1">
    <source>
        <dbReference type="EMBL" id="CAH2208273.1"/>
    </source>
</evidence>
<dbReference type="OrthoDB" id="123207at2759"/>
<evidence type="ECO:0000313" key="2">
    <source>
        <dbReference type="Proteomes" id="UP000838756"/>
    </source>
</evidence>
<dbReference type="EMBL" id="CAKXAJ010002904">
    <property type="protein sequence ID" value="CAH2208273.1"/>
    <property type="molecule type" value="Genomic_DNA"/>
</dbReference>
<accession>A0A8S4QJ59</accession>
<reference evidence="1" key="1">
    <citation type="submission" date="2022-03" db="EMBL/GenBank/DDBJ databases">
        <authorList>
            <person name="Lindestad O."/>
        </authorList>
    </citation>
    <scope>NUCLEOTIDE SEQUENCE</scope>
</reference>
<name>A0A8S4QJ59_9NEOP</name>
<dbReference type="Proteomes" id="UP000838756">
    <property type="component" value="Unassembled WGS sequence"/>
</dbReference>
<proteinExistence type="predicted"/>
<sequence>MLRSKEEWNRGATVLKNIMGRRVKDEWNRQKQNAARLDSPLPEVMRIAVPGRKPLNTERKTWNVGREDVHLEWSPMESFRSVQESFVPEHTGSVESHMNLYDGFR</sequence>
<gene>
    <name evidence="1" type="primary">jg26351</name>
    <name evidence="1" type="ORF">PAEG_LOCUS889</name>
</gene>
<comment type="caution">
    <text evidence="1">The sequence shown here is derived from an EMBL/GenBank/DDBJ whole genome shotgun (WGS) entry which is preliminary data.</text>
</comment>